<evidence type="ECO:0000313" key="5">
    <source>
        <dbReference type="Proteomes" id="UP000199183"/>
    </source>
</evidence>
<evidence type="ECO:0000259" key="3">
    <source>
        <dbReference type="Pfam" id="PF25549"/>
    </source>
</evidence>
<dbReference type="STRING" id="640635.SAMN04489806_2050"/>
<evidence type="ECO:0000259" key="1">
    <source>
        <dbReference type="Pfam" id="PF18651"/>
    </source>
</evidence>
<dbReference type="AlphaFoldDB" id="A0A1H4N136"/>
<dbReference type="Pfam" id="PF18651">
    <property type="entry name" value="CshA_NR2"/>
    <property type="match status" value="1"/>
</dbReference>
<feature type="domain" description="DUF7927" evidence="3">
    <location>
        <begin position="352"/>
        <end position="448"/>
    </location>
</feature>
<dbReference type="EMBL" id="FNRY01000001">
    <property type="protein sequence ID" value="SEB89016.1"/>
    <property type="molecule type" value="Genomic_DNA"/>
</dbReference>
<feature type="domain" description="Surface adhesin CshA non-repetitive" evidence="1">
    <location>
        <begin position="29"/>
        <end position="212"/>
    </location>
</feature>
<organism evidence="4 5">
    <name type="scientific">Paramicrobacterium humi</name>
    <dbReference type="NCBI Taxonomy" id="640635"/>
    <lineage>
        <taxon>Bacteria</taxon>
        <taxon>Bacillati</taxon>
        <taxon>Actinomycetota</taxon>
        <taxon>Actinomycetes</taxon>
        <taxon>Micrococcales</taxon>
        <taxon>Microbacteriaceae</taxon>
        <taxon>Paramicrobacterium</taxon>
    </lineage>
</organism>
<protein>
    <submittedName>
        <fullName evidence="4">Uncharacterized protein</fullName>
    </submittedName>
</protein>
<dbReference type="InterPro" id="IPR055354">
    <property type="entry name" value="DUF7507"/>
</dbReference>
<dbReference type="Proteomes" id="UP000199183">
    <property type="component" value="Unassembled WGS sequence"/>
</dbReference>
<evidence type="ECO:0000313" key="4">
    <source>
        <dbReference type="EMBL" id="SEB89016.1"/>
    </source>
</evidence>
<keyword evidence="5" id="KW-1185">Reference proteome</keyword>
<dbReference type="Pfam" id="PF24346">
    <property type="entry name" value="DUF7507"/>
    <property type="match status" value="1"/>
</dbReference>
<name>A0A1H4N136_9MICO</name>
<sequence length="559" mass="57031">MVPAAALPAGAGNYDCSYATSGTGADRSSICWLNLASFNGGNPTVTDRWTSNKMTLKLSDNYTLSFTMNVNGKSARVVKSSQYWDASFDVQSYKGIASSSVLYQTAQNGMTQLQLDGITLAGPGNGVPAFSMVMADAESTDGAESITFNANAQWTAVGLRPSNCTYPLGSNFTCSGPKPTSGARAAVVRSDSTFVQVQMTGSGLQGVAVGIVLPADPASSVQATATFAGGARALANDSVTVSAARSTSERVSATTGSTSKTATTVVSTSNSTAPATFVVTAANGSTSLSNYALAWTCTRNGASFPPSGSGSASIVVGVAPGDKVLCTVLLTAGTPALSIAQTADRKEVPATNSTVTYTVTAQNVGTAEYAANKLAYLAVDLSSVTDEASFMRATVAVDGGAPVSLTSSFSKLTWSGALPKGSTVVISYTVTYNGTKDEVLTSRAFATNTELAKFPAECVSPSCASVALYHPELTVVKKAGADEGTAKVGTVADPASFIGAQPLNFFYIVENTGSGALSNIVVTDDKGVKITCPQTTLAPKESMTCTGTSDMSAFFPRTS</sequence>
<gene>
    <name evidence="4" type="ORF">SAMN04489806_2050</name>
</gene>
<dbReference type="Pfam" id="PF25549">
    <property type="entry name" value="DUF7927"/>
    <property type="match status" value="1"/>
</dbReference>
<feature type="domain" description="DUF7507" evidence="2">
    <location>
        <begin position="471"/>
        <end position="549"/>
    </location>
</feature>
<accession>A0A1H4N136</accession>
<dbReference type="InterPro" id="IPR057687">
    <property type="entry name" value="DUF7927"/>
</dbReference>
<dbReference type="InterPro" id="IPR040683">
    <property type="entry name" value="CshA_NR2"/>
</dbReference>
<proteinExistence type="predicted"/>
<reference evidence="4 5" key="1">
    <citation type="submission" date="2016-10" db="EMBL/GenBank/DDBJ databases">
        <authorList>
            <person name="de Groot N.N."/>
        </authorList>
    </citation>
    <scope>NUCLEOTIDE SEQUENCE [LARGE SCALE GENOMIC DNA]</scope>
    <source>
        <strain evidence="4 5">DSM 21799</strain>
    </source>
</reference>
<evidence type="ECO:0000259" key="2">
    <source>
        <dbReference type="Pfam" id="PF24346"/>
    </source>
</evidence>